<evidence type="ECO:0000256" key="8">
    <source>
        <dbReference type="ARBA" id="ARBA00023269"/>
    </source>
</evidence>
<protein>
    <recommendedName>
        <fullName evidence="9">Histone H2A.Z</fullName>
    </recommendedName>
</protein>
<feature type="domain" description="Histone H2A C-terminal" evidence="12">
    <location>
        <begin position="395"/>
        <end position="428"/>
    </location>
</feature>
<dbReference type="GO" id="GO:0005634">
    <property type="term" value="C:nucleus"/>
    <property type="evidence" value="ECO:0007669"/>
    <property type="project" value="UniProtKB-SubCell"/>
</dbReference>
<dbReference type="SUPFAM" id="SSF47113">
    <property type="entry name" value="Histone-fold"/>
    <property type="match status" value="1"/>
</dbReference>
<dbReference type="InterPro" id="IPR032454">
    <property type="entry name" value="Histone_H2A_C"/>
</dbReference>
<dbReference type="GO" id="GO:0000791">
    <property type="term" value="C:euchromatin"/>
    <property type="evidence" value="ECO:0007669"/>
    <property type="project" value="UniProtKB-ARBA"/>
</dbReference>
<reference evidence="13" key="1">
    <citation type="submission" date="2020-11" db="EMBL/GenBank/DDBJ databases">
        <title>Kefir isolates.</title>
        <authorList>
            <person name="Marcisauskas S."/>
            <person name="Kim Y."/>
            <person name="Blasche S."/>
        </authorList>
    </citation>
    <scope>NUCLEOTIDE SEQUENCE</scope>
    <source>
        <strain evidence="13">Olga-1</strain>
    </source>
</reference>
<evidence type="ECO:0000313" key="13">
    <source>
        <dbReference type="EMBL" id="KAG0686583.1"/>
    </source>
</evidence>
<dbReference type="GO" id="GO:0003677">
    <property type="term" value="F:DNA binding"/>
    <property type="evidence" value="ECO:0007669"/>
    <property type="project" value="UniProtKB-KW"/>
</dbReference>
<feature type="compositionally biased region" description="Basic and acidic residues" evidence="10">
    <location>
        <begin position="250"/>
        <end position="271"/>
    </location>
</feature>
<gene>
    <name evidence="13" type="primary">HTZ1</name>
    <name evidence="13" type="ORF">C6P40_003775</name>
</gene>
<feature type="non-terminal residue" evidence="13">
    <location>
        <position position="429"/>
    </location>
</feature>
<dbReference type="InterPro" id="IPR002119">
    <property type="entry name" value="Histone_H2A"/>
</dbReference>
<feature type="region of interest" description="Disordered" evidence="10">
    <location>
        <begin position="250"/>
        <end position="322"/>
    </location>
</feature>
<name>A0A9P7BEP7_9ASCO</name>
<dbReference type="CDD" id="cd00074">
    <property type="entry name" value="HFD_H2A"/>
    <property type="match status" value="1"/>
</dbReference>
<dbReference type="GO" id="GO:0030527">
    <property type="term" value="F:structural constituent of chromatin"/>
    <property type="evidence" value="ECO:0007669"/>
    <property type="project" value="InterPro"/>
</dbReference>
<sequence>SLMDISPLPNSAMTTAYQQISLKRNQQNSNNNSLSLYATNSNYSSPSVSPSLMGFTESTNPYILNFGLPTNSSCVNNINNINNNSKLNNPVSGSSTATIQQNQQPLSPRYFITNSNTVTPTSSQFDFQNNPYLSPIYYSRLSNPIPSNLHYQNSYSQQSQMQRPLIYHHHNNNSMYASSIPNSTLNTPNISNYLIPPIPNKIQTENISNSTTKSSNDTKNDTKNNSIITSSPKISKSEIISRLSSSITVKKEEEENHDDKTVAKLESKDKPPQSPLLNISSPTLDSNNKAKKPKMSGKVHGGKGKGKSGAKDGHLKSQSHSARAGLQFPVGRIKRYLKRTAQNKIRVGSKSAIYLAAVLEYLTAEVLELAGNAAKDLKVKRITPRHLQLAIRGDEELDTLIKATIAYGGVLPHINKALLLKVEKSKTKN</sequence>
<dbReference type="SMART" id="SM00414">
    <property type="entry name" value="H2A"/>
    <property type="match status" value="1"/>
</dbReference>
<dbReference type="PRINTS" id="PR00620">
    <property type="entry name" value="HISTONEH2A"/>
</dbReference>
<feature type="compositionally biased region" description="Polar residues" evidence="10">
    <location>
        <begin position="275"/>
        <end position="287"/>
    </location>
</feature>
<keyword evidence="4" id="KW-0158">Chromosome</keyword>
<organism evidence="13 14">
    <name type="scientific">Pichia californica</name>
    <dbReference type="NCBI Taxonomy" id="460514"/>
    <lineage>
        <taxon>Eukaryota</taxon>
        <taxon>Fungi</taxon>
        <taxon>Dikarya</taxon>
        <taxon>Ascomycota</taxon>
        <taxon>Saccharomycotina</taxon>
        <taxon>Pichiomycetes</taxon>
        <taxon>Pichiales</taxon>
        <taxon>Pichiaceae</taxon>
        <taxon>Pichia</taxon>
    </lineage>
</organism>
<dbReference type="InterPro" id="IPR032458">
    <property type="entry name" value="Histone_H2A_CS"/>
</dbReference>
<keyword evidence="7" id="KW-0539">Nucleus</keyword>
<dbReference type="PANTHER" id="PTHR23430">
    <property type="entry name" value="HISTONE H2A"/>
    <property type="match status" value="1"/>
</dbReference>
<dbReference type="InterPro" id="IPR007125">
    <property type="entry name" value="H2A/H2B/H3"/>
</dbReference>
<dbReference type="GO" id="GO:0000786">
    <property type="term" value="C:nucleosome"/>
    <property type="evidence" value="ECO:0007669"/>
    <property type="project" value="UniProtKB-KW"/>
</dbReference>
<dbReference type="Gene3D" id="1.10.20.10">
    <property type="entry name" value="Histone, subunit A"/>
    <property type="match status" value="1"/>
</dbReference>
<dbReference type="OrthoDB" id="9421954at2759"/>
<evidence type="ECO:0000256" key="4">
    <source>
        <dbReference type="ARBA" id="ARBA00022454"/>
    </source>
</evidence>
<keyword evidence="8" id="KW-0544">Nucleosome core</keyword>
<dbReference type="GO" id="GO:0046982">
    <property type="term" value="F:protein heterodimerization activity"/>
    <property type="evidence" value="ECO:0007669"/>
    <property type="project" value="InterPro"/>
</dbReference>
<proteinExistence type="inferred from homology"/>
<evidence type="ECO:0000256" key="5">
    <source>
        <dbReference type="ARBA" id="ARBA00022990"/>
    </source>
</evidence>
<comment type="caution">
    <text evidence="13">The sequence shown here is derived from an EMBL/GenBank/DDBJ whole genome shotgun (WGS) entry which is preliminary data.</text>
</comment>
<dbReference type="Pfam" id="PF00125">
    <property type="entry name" value="Histone"/>
    <property type="match status" value="1"/>
</dbReference>
<keyword evidence="5" id="KW-0007">Acetylation</keyword>
<evidence type="ECO:0000256" key="7">
    <source>
        <dbReference type="ARBA" id="ARBA00023242"/>
    </source>
</evidence>
<dbReference type="AlphaFoldDB" id="A0A9P7BEP7"/>
<keyword evidence="14" id="KW-1185">Reference proteome</keyword>
<evidence type="ECO:0000256" key="2">
    <source>
        <dbReference type="ARBA" id="ARBA00004286"/>
    </source>
</evidence>
<feature type="domain" description="Core Histone H2A/H2B/H3" evidence="11">
    <location>
        <begin position="310"/>
        <end position="393"/>
    </location>
</feature>
<dbReference type="Proteomes" id="UP000697127">
    <property type="component" value="Unassembled WGS sequence"/>
</dbReference>
<evidence type="ECO:0000259" key="11">
    <source>
        <dbReference type="Pfam" id="PF00125"/>
    </source>
</evidence>
<evidence type="ECO:0000256" key="1">
    <source>
        <dbReference type="ARBA" id="ARBA00004123"/>
    </source>
</evidence>
<dbReference type="EMBL" id="PUHW01000441">
    <property type="protein sequence ID" value="KAG0686583.1"/>
    <property type="molecule type" value="Genomic_DNA"/>
</dbReference>
<keyword evidence="6" id="KW-0238">DNA-binding</keyword>
<comment type="similarity">
    <text evidence="3">Belongs to the histone H2A family.</text>
</comment>
<feature type="region of interest" description="Disordered" evidence="10">
    <location>
        <begin position="204"/>
        <end position="230"/>
    </location>
</feature>
<dbReference type="GO" id="GO:0006338">
    <property type="term" value="P:chromatin remodeling"/>
    <property type="evidence" value="ECO:0007669"/>
    <property type="project" value="UniProtKB-ARBA"/>
</dbReference>
<evidence type="ECO:0000256" key="10">
    <source>
        <dbReference type="SAM" id="MobiDB-lite"/>
    </source>
</evidence>
<accession>A0A9P7BEP7</accession>
<evidence type="ECO:0000259" key="12">
    <source>
        <dbReference type="Pfam" id="PF16211"/>
    </source>
</evidence>
<evidence type="ECO:0000313" key="14">
    <source>
        <dbReference type="Proteomes" id="UP000697127"/>
    </source>
</evidence>
<evidence type="ECO:0000256" key="9">
    <source>
        <dbReference type="ARBA" id="ARBA00040236"/>
    </source>
</evidence>
<feature type="compositionally biased region" description="Basic residues" evidence="10">
    <location>
        <begin position="289"/>
        <end position="308"/>
    </location>
</feature>
<dbReference type="InterPro" id="IPR009072">
    <property type="entry name" value="Histone-fold"/>
</dbReference>
<dbReference type="FunFam" id="1.10.20.10:FF:000021">
    <property type="entry name" value="Histone H2A"/>
    <property type="match status" value="1"/>
</dbReference>
<evidence type="ECO:0000256" key="3">
    <source>
        <dbReference type="ARBA" id="ARBA00010691"/>
    </source>
</evidence>
<comment type="subcellular location">
    <subcellularLocation>
        <location evidence="2">Chromosome</location>
    </subcellularLocation>
    <subcellularLocation>
        <location evidence="1">Nucleus</location>
    </subcellularLocation>
</comment>
<evidence type="ECO:0000256" key="6">
    <source>
        <dbReference type="ARBA" id="ARBA00023125"/>
    </source>
</evidence>
<dbReference type="PROSITE" id="PS00046">
    <property type="entry name" value="HISTONE_H2A"/>
    <property type="match status" value="1"/>
</dbReference>
<dbReference type="Pfam" id="PF16211">
    <property type="entry name" value="Histone_H2A_C"/>
    <property type="match status" value="1"/>
</dbReference>